<reference evidence="8" key="1">
    <citation type="submission" date="2016-10" db="EMBL/GenBank/DDBJ databases">
        <title>Sequence of Gallionella enrichment culture.</title>
        <authorList>
            <person name="Poehlein A."/>
            <person name="Muehling M."/>
            <person name="Daniel R."/>
        </authorList>
    </citation>
    <scope>NUCLEOTIDE SEQUENCE</scope>
</reference>
<sequence length="114" mass="12633">MVASGTAVLETALFNVPEMLVYRGHPVSIGIARAVVKIRYIGLVNLIMDSDVIKEFIQEDCNTQTIKAELDNLLNNKAYRQKMLNNFDSLDEKMGKPGASARTASLIIKYASKK</sequence>
<dbReference type="AlphaFoldDB" id="A0A1J5PGN8"/>
<protein>
    <recommendedName>
        <fullName evidence="1">lipid-A-disaccharide synthase</fullName>
        <ecNumber evidence="1">2.4.1.182</ecNumber>
    </recommendedName>
</protein>
<keyword evidence="2" id="KW-0444">Lipid biosynthesis</keyword>
<dbReference type="Pfam" id="PF02684">
    <property type="entry name" value="LpxB"/>
    <property type="match status" value="1"/>
</dbReference>
<dbReference type="EMBL" id="MLJW01006231">
    <property type="protein sequence ID" value="OIQ66967.1"/>
    <property type="molecule type" value="Genomic_DNA"/>
</dbReference>
<dbReference type="GO" id="GO:0009245">
    <property type="term" value="P:lipid A biosynthetic process"/>
    <property type="evidence" value="ECO:0007669"/>
    <property type="project" value="UniProtKB-KW"/>
</dbReference>
<dbReference type="PANTHER" id="PTHR30372:SF4">
    <property type="entry name" value="LIPID-A-DISACCHARIDE SYNTHASE, MITOCHONDRIAL-RELATED"/>
    <property type="match status" value="1"/>
</dbReference>
<dbReference type="GO" id="GO:0008915">
    <property type="term" value="F:lipid-A-disaccharide synthase activity"/>
    <property type="evidence" value="ECO:0007669"/>
    <property type="project" value="UniProtKB-EC"/>
</dbReference>
<dbReference type="EC" id="2.4.1.182" evidence="1"/>
<gene>
    <name evidence="8" type="primary">lpxB_12</name>
    <name evidence="8" type="ORF">GALL_514580</name>
</gene>
<comment type="caution">
    <text evidence="8">The sequence shown here is derived from an EMBL/GenBank/DDBJ whole genome shotgun (WGS) entry which is preliminary data.</text>
</comment>
<dbReference type="InterPro" id="IPR003835">
    <property type="entry name" value="Glyco_trans_19"/>
</dbReference>
<keyword evidence="5 8" id="KW-0808">Transferase</keyword>
<evidence type="ECO:0000256" key="3">
    <source>
        <dbReference type="ARBA" id="ARBA00022556"/>
    </source>
</evidence>
<dbReference type="PANTHER" id="PTHR30372">
    <property type="entry name" value="LIPID-A-DISACCHARIDE SYNTHASE"/>
    <property type="match status" value="1"/>
</dbReference>
<evidence type="ECO:0000256" key="5">
    <source>
        <dbReference type="ARBA" id="ARBA00022679"/>
    </source>
</evidence>
<dbReference type="GO" id="GO:0016020">
    <property type="term" value="C:membrane"/>
    <property type="evidence" value="ECO:0007669"/>
    <property type="project" value="GOC"/>
</dbReference>
<organism evidence="8">
    <name type="scientific">mine drainage metagenome</name>
    <dbReference type="NCBI Taxonomy" id="410659"/>
    <lineage>
        <taxon>unclassified sequences</taxon>
        <taxon>metagenomes</taxon>
        <taxon>ecological metagenomes</taxon>
    </lineage>
</organism>
<proteinExistence type="predicted"/>
<evidence type="ECO:0000256" key="7">
    <source>
        <dbReference type="ARBA" id="ARBA00048975"/>
    </source>
</evidence>
<evidence type="ECO:0000313" key="8">
    <source>
        <dbReference type="EMBL" id="OIQ66967.1"/>
    </source>
</evidence>
<name>A0A1J5PGN8_9ZZZZ</name>
<keyword evidence="6" id="KW-0443">Lipid metabolism</keyword>
<evidence type="ECO:0000256" key="2">
    <source>
        <dbReference type="ARBA" id="ARBA00022516"/>
    </source>
</evidence>
<keyword evidence="4 8" id="KW-0328">Glycosyltransferase</keyword>
<comment type="catalytic activity">
    <reaction evidence="7">
        <text>a lipid X + a UDP-2-N,3-O-bis[(3R)-3-hydroxyacyl]-alpha-D-glucosamine = a lipid A disaccharide + UDP + H(+)</text>
        <dbReference type="Rhea" id="RHEA:67828"/>
        <dbReference type="ChEBI" id="CHEBI:15378"/>
        <dbReference type="ChEBI" id="CHEBI:58223"/>
        <dbReference type="ChEBI" id="CHEBI:137748"/>
        <dbReference type="ChEBI" id="CHEBI:176338"/>
        <dbReference type="ChEBI" id="CHEBI:176343"/>
        <dbReference type="EC" id="2.4.1.182"/>
    </reaction>
</comment>
<evidence type="ECO:0000256" key="6">
    <source>
        <dbReference type="ARBA" id="ARBA00023098"/>
    </source>
</evidence>
<dbReference type="GO" id="GO:0005543">
    <property type="term" value="F:phospholipid binding"/>
    <property type="evidence" value="ECO:0007669"/>
    <property type="project" value="TreeGrafter"/>
</dbReference>
<keyword evidence="3" id="KW-0441">Lipid A biosynthesis</keyword>
<evidence type="ECO:0000256" key="4">
    <source>
        <dbReference type="ARBA" id="ARBA00022676"/>
    </source>
</evidence>
<accession>A0A1J5PGN8</accession>
<evidence type="ECO:0000256" key="1">
    <source>
        <dbReference type="ARBA" id="ARBA00012687"/>
    </source>
</evidence>